<evidence type="ECO:0000256" key="11">
    <source>
        <dbReference type="ARBA" id="ARBA00035585"/>
    </source>
</evidence>
<dbReference type="InterPro" id="IPR003691">
    <property type="entry name" value="FluC"/>
</dbReference>
<dbReference type="EMBL" id="LT907782">
    <property type="protein sequence ID" value="SNX61477.1"/>
    <property type="molecule type" value="Genomic_DNA"/>
</dbReference>
<comment type="subcellular location">
    <subcellularLocation>
        <location evidence="1 12">Cell membrane</location>
        <topology evidence="1 12">Multi-pass membrane protein</topology>
    </subcellularLocation>
</comment>
<dbReference type="NCBIfam" id="TIGR00494">
    <property type="entry name" value="crcB"/>
    <property type="match status" value="1"/>
</dbReference>
<evidence type="ECO:0000256" key="12">
    <source>
        <dbReference type="HAMAP-Rule" id="MF_00454"/>
    </source>
</evidence>
<evidence type="ECO:0000256" key="9">
    <source>
        <dbReference type="ARBA" id="ARBA00023303"/>
    </source>
</evidence>
<evidence type="ECO:0000256" key="8">
    <source>
        <dbReference type="ARBA" id="ARBA00023136"/>
    </source>
</evidence>
<keyword evidence="9 12" id="KW-0407">Ion channel</keyword>
<keyword evidence="2 12" id="KW-1003">Cell membrane</keyword>
<evidence type="ECO:0000256" key="2">
    <source>
        <dbReference type="ARBA" id="ARBA00022475"/>
    </source>
</evidence>
<evidence type="ECO:0000256" key="10">
    <source>
        <dbReference type="ARBA" id="ARBA00035120"/>
    </source>
</evidence>
<evidence type="ECO:0000256" key="6">
    <source>
        <dbReference type="ARBA" id="ARBA00023053"/>
    </source>
</evidence>
<keyword evidence="12" id="KW-0479">Metal-binding</keyword>
<protein>
    <recommendedName>
        <fullName evidence="12">Fluoride-specific ion channel FluC</fullName>
    </recommendedName>
</protein>
<dbReference type="GO" id="GO:0046872">
    <property type="term" value="F:metal ion binding"/>
    <property type="evidence" value="ECO:0007669"/>
    <property type="project" value="UniProtKB-KW"/>
</dbReference>
<dbReference type="GO" id="GO:0140114">
    <property type="term" value="P:cellular detoxification of fluoride"/>
    <property type="evidence" value="ECO:0007669"/>
    <property type="project" value="UniProtKB-UniRule"/>
</dbReference>
<keyword evidence="4 12" id="KW-0812">Transmembrane</keyword>
<feature type="binding site" evidence="12">
    <location>
        <position position="83"/>
    </location>
    <ligand>
        <name>Na(+)</name>
        <dbReference type="ChEBI" id="CHEBI:29101"/>
        <note>structural</note>
    </ligand>
</feature>
<evidence type="ECO:0000256" key="4">
    <source>
        <dbReference type="ARBA" id="ARBA00022692"/>
    </source>
</evidence>
<keyword evidence="5 12" id="KW-1133">Transmembrane helix</keyword>
<feature type="transmembrane region" description="Helical" evidence="12">
    <location>
        <begin position="105"/>
        <end position="132"/>
    </location>
</feature>
<keyword evidence="7 12" id="KW-0406">Ion transport</keyword>
<gene>
    <name evidence="12" type="primary">fluC</name>
    <name evidence="12" type="synonym">crcB</name>
    <name evidence="13" type="ORF">SAMN06296273_2927</name>
</gene>
<feature type="transmembrane region" description="Helical" evidence="12">
    <location>
        <begin position="36"/>
        <end position="63"/>
    </location>
</feature>
<comment type="activity regulation">
    <text evidence="12">Na(+) is not transported, but it plays an essential structural role and its presence is essential for fluoride channel function.</text>
</comment>
<dbReference type="AlphaFoldDB" id="A0A285C1K4"/>
<dbReference type="Proteomes" id="UP000242498">
    <property type="component" value="Chromosome I"/>
</dbReference>
<feature type="binding site" evidence="12">
    <location>
        <position position="86"/>
    </location>
    <ligand>
        <name>Na(+)</name>
        <dbReference type="ChEBI" id="CHEBI:29101"/>
        <note>structural</note>
    </ligand>
</feature>
<sequence>MLNNKDKFIFNSIFAICIGASLGAVLRWLLGMSLNALFPTIPLGTLAANLIGGYLIGVALAIFANHPGFAPEWRLLVITGFLGGLTTFSTFSAEVTVLIQEGRILWAVGAISAHVIGSLLMTMLGLATVSAFKAI</sequence>
<dbReference type="GO" id="GO:0062054">
    <property type="term" value="F:fluoride channel activity"/>
    <property type="evidence" value="ECO:0007669"/>
    <property type="project" value="UniProtKB-UniRule"/>
</dbReference>
<dbReference type="PANTHER" id="PTHR28259:SF1">
    <property type="entry name" value="FLUORIDE EXPORT PROTEIN 1-RELATED"/>
    <property type="match status" value="1"/>
</dbReference>
<keyword evidence="3" id="KW-0997">Cell inner membrane</keyword>
<accession>A0A285C1K4</accession>
<organism evidence="13 14">
    <name type="scientific">Nitrosomonas ureae</name>
    <dbReference type="NCBI Taxonomy" id="44577"/>
    <lineage>
        <taxon>Bacteria</taxon>
        <taxon>Pseudomonadati</taxon>
        <taxon>Pseudomonadota</taxon>
        <taxon>Betaproteobacteria</taxon>
        <taxon>Nitrosomonadales</taxon>
        <taxon>Nitrosomonadaceae</taxon>
        <taxon>Nitrosomonas</taxon>
    </lineage>
</organism>
<keyword evidence="6 12" id="KW-0915">Sodium</keyword>
<evidence type="ECO:0000313" key="14">
    <source>
        <dbReference type="Proteomes" id="UP000242498"/>
    </source>
</evidence>
<feature type="transmembrane region" description="Helical" evidence="12">
    <location>
        <begin position="75"/>
        <end position="99"/>
    </location>
</feature>
<dbReference type="HAMAP" id="MF_00454">
    <property type="entry name" value="FluC"/>
    <property type="match status" value="1"/>
</dbReference>
<dbReference type="NCBIfam" id="NF010792">
    <property type="entry name" value="PRK14196.1"/>
    <property type="match status" value="1"/>
</dbReference>
<dbReference type="PANTHER" id="PTHR28259">
    <property type="entry name" value="FLUORIDE EXPORT PROTEIN 1-RELATED"/>
    <property type="match status" value="1"/>
</dbReference>
<comment type="function">
    <text evidence="12">Fluoride-specific ion channel. Important for reducing fluoride concentration in the cell, thus reducing its toxicity.</text>
</comment>
<proteinExistence type="inferred from homology"/>
<evidence type="ECO:0000256" key="1">
    <source>
        <dbReference type="ARBA" id="ARBA00004651"/>
    </source>
</evidence>
<dbReference type="GO" id="GO:0005886">
    <property type="term" value="C:plasma membrane"/>
    <property type="evidence" value="ECO:0007669"/>
    <property type="project" value="UniProtKB-SubCell"/>
</dbReference>
<evidence type="ECO:0000313" key="13">
    <source>
        <dbReference type="EMBL" id="SNX61477.1"/>
    </source>
</evidence>
<comment type="similarity">
    <text evidence="10 12">Belongs to the fluoride channel Fluc/FEX (TC 1.A.43) family.</text>
</comment>
<name>A0A285C1K4_9PROT</name>
<dbReference type="Pfam" id="PF02537">
    <property type="entry name" value="CRCB"/>
    <property type="match status" value="1"/>
</dbReference>
<evidence type="ECO:0000256" key="5">
    <source>
        <dbReference type="ARBA" id="ARBA00022989"/>
    </source>
</evidence>
<feature type="transmembrane region" description="Helical" evidence="12">
    <location>
        <begin position="12"/>
        <end position="30"/>
    </location>
</feature>
<keyword evidence="12" id="KW-0813">Transport</keyword>
<evidence type="ECO:0000256" key="3">
    <source>
        <dbReference type="ARBA" id="ARBA00022519"/>
    </source>
</evidence>
<reference evidence="13 14" key="1">
    <citation type="submission" date="2017-08" db="EMBL/GenBank/DDBJ databases">
        <authorList>
            <person name="de Groot N.N."/>
        </authorList>
    </citation>
    <scope>NUCLEOTIDE SEQUENCE [LARGE SCALE GENOMIC DNA]</scope>
    <source>
        <strain evidence="13 14">Nm15</strain>
    </source>
</reference>
<evidence type="ECO:0000256" key="7">
    <source>
        <dbReference type="ARBA" id="ARBA00023065"/>
    </source>
</evidence>
<comment type="catalytic activity">
    <reaction evidence="11">
        <text>fluoride(in) = fluoride(out)</text>
        <dbReference type="Rhea" id="RHEA:76159"/>
        <dbReference type="ChEBI" id="CHEBI:17051"/>
    </reaction>
    <physiologicalReaction direction="left-to-right" evidence="11">
        <dbReference type="Rhea" id="RHEA:76160"/>
    </physiologicalReaction>
</comment>
<keyword evidence="8 12" id="KW-0472">Membrane</keyword>